<dbReference type="Proteomes" id="UP000281406">
    <property type="component" value="Unassembled WGS sequence"/>
</dbReference>
<dbReference type="PROSITE" id="PS01203">
    <property type="entry name" value="BTG_2"/>
    <property type="match status" value="1"/>
</dbReference>
<dbReference type="InterPro" id="IPR033332">
    <property type="entry name" value="BTG"/>
</dbReference>
<protein>
    <submittedName>
        <fullName evidence="4">Protein BTG1</fullName>
    </submittedName>
</protein>
<dbReference type="GO" id="GO:0005737">
    <property type="term" value="C:cytoplasm"/>
    <property type="evidence" value="ECO:0007669"/>
    <property type="project" value="TreeGrafter"/>
</dbReference>
<proteinExistence type="inferred from homology"/>
<dbReference type="Pfam" id="PF07742">
    <property type="entry name" value="BTG"/>
    <property type="match status" value="1"/>
</dbReference>
<dbReference type="AlphaFoldDB" id="A0A3N0Z473"/>
<dbReference type="PRINTS" id="PR00310">
    <property type="entry name" value="ANTIPRLFBTG1"/>
</dbReference>
<dbReference type="PANTHER" id="PTHR22978:SF22">
    <property type="entry name" value="BTG FAMILY PROTEIN"/>
    <property type="match status" value="1"/>
</dbReference>
<sequence>MKTEVSVAATFISGLLSSSVSLTGDQLQLFTHSLTDALLEHYRHHWFPHAPCRGSGYRCLRINRKMDPLIGKAASAVGLTQEQLFSSLPIELTLWVDPSEVSYRIGEDGSICSLYKSSVIRPKSASSADTSAHRKEKVKTRRLN</sequence>
<name>A0A3N0Z473_ANAGA</name>
<evidence type="ECO:0000256" key="1">
    <source>
        <dbReference type="ARBA" id="ARBA00007989"/>
    </source>
</evidence>
<dbReference type="GO" id="GO:0005634">
    <property type="term" value="C:nucleus"/>
    <property type="evidence" value="ECO:0007669"/>
    <property type="project" value="TreeGrafter"/>
</dbReference>
<evidence type="ECO:0000256" key="2">
    <source>
        <dbReference type="SAM" id="MobiDB-lite"/>
    </source>
</evidence>
<dbReference type="Gene3D" id="3.90.640.90">
    <property type="entry name" value="Anti-proliferative protein, N-terminal domain"/>
    <property type="match status" value="1"/>
</dbReference>
<dbReference type="SMART" id="SM00099">
    <property type="entry name" value="btg1"/>
    <property type="match status" value="1"/>
</dbReference>
<dbReference type="EMBL" id="RJVU01011782">
    <property type="protein sequence ID" value="ROL53290.1"/>
    <property type="molecule type" value="Genomic_DNA"/>
</dbReference>
<accession>A0A3N0Z473</accession>
<evidence type="ECO:0000313" key="4">
    <source>
        <dbReference type="EMBL" id="ROL53290.1"/>
    </source>
</evidence>
<organism evidence="4 5">
    <name type="scientific">Anabarilius grahami</name>
    <name type="common">Kanglang fish</name>
    <name type="synonym">Barilius grahami</name>
    <dbReference type="NCBI Taxonomy" id="495550"/>
    <lineage>
        <taxon>Eukaryota</taxon>
        <taxon>Metazoa</taxon>
        <taxon>Chordata</taxon>
        <taxon>Craniata</taxon>
        <taxon>Vertebrata</taxon>
        <taxon>Euteleostomi</taxon>
        <taxon>Actinopterygii</taxon>
        <taxon>Neopterygii</taxon>
        <taxon>Teleostei</taxon>
        <taxon>Ostariophysi</taxon>
        <taxon>Cypriniformes</taxon>
        <taxon>Xenocyprididae</taxon>
        <taxon>Xenocypridinae</taxon>
        <taxon>Xenocypridinae incertae sedis</taxon>
        <taxon>Anabarilius</taxon>
    </lineage>
</organism>
<dbReference type="OrthoDB" id="19928at2759"/>
<feature type="compositionally biased region" description="Basic residues" evidence="2">
    <location>
        <begin position="134"/>
        <end position="144"/>
    </location>
</feature>
<keyword evidence="5" id="KW-1185">Reference proteome</keyword>
<dbReference type="SUPFAM" id="SSF160696">
    <property type="entry name" value="BTG domain-like"/>
    <property type="match status" value="1"/>
</dbReference>
<reference evidence="4 5" key="1">
    <citation type="submission" date="2018-10" db="EMBL/GenBank/DDBJ databases">
        <title>Genome assembly for a Yunnan-Guizhou Plateau 3E fish, Anabarilius grahami (Regan), and its evolutionary and genetic applications.</title>
        <authorList>
            <person name="Jiang W."/>
        </authorList>
    </citation>
    <scope>NUCLEOTIDE SEQUENCE [LARGE SCALE GENOMIC DNA]</scope>
    <source>
        <strain evidence="4">AG-KIZ</strain>
        <tissue evidence="4">Muscle</tissue>
    </source>
</reference>
<dbReference type="InterPro" id="IPR036054">
    <property type="entry name" value="BTG-like_sf"/>
</dbReference>
<evidence type="ECO:0000259" key="3">
    <source>
        <dbReference type="PROSITE" id="PS01203"/>
    </source>
</evidence>
<feature type="region of interest" description="Disordered" evidence="2">
    <location>
        <begin position="125"/>
        <end position="144"/>
    </location>
</feature>
<gene>
    <name evidence="4" type="ORF">DPX16_20929</name>
</gene>
<comment type="caution">
    <text evidence="4">The sequence shown here is derived from an EMBL/GenBank/DDBJ whole genome shotgun (WGS) entry which is preliminary data.</text>
</comment>
<comment type="similarity">
    <text evidence="1">Belongs to the BTG family.</text>
</comment>
<feature type="domain" description="Anti-proliferative protein" evidence="3">
    <location>
        <begin position="88"/>
        <end position="107"/>
    </location>
</feature>
<evidence type="ECO:0000313" key="5">
    <source>
        <dbReference type="Proteomes" id="UP000281406"/>
    </source>
</evidence>
<dbReference type="GO" id="GO:0008285">
    <property type="term" value="P:negative regulation of cell population proliferation"/>
    <property type="evidence" value="ECO:0007669"/>
    <property type="project" value="TreeGrafter"/>
</dbReference>
<dbReference type="PANTHER" id="PTHR22978">
    <property type="entry name" value="B-CELL TRANSLOCATION GENE"/>
    <property type="match status" value="1"/>
</dbReference>
<dbReference type="InterPro" id="IPR002087">
    <property type="entry name" value="Anti_prolifrtn"/>
</dbReference>